<organism evidence="2 3">
    <name type="scientific">Hermetia illucens</name>
    <name type="common">Black soldier fly</name>
    <dbReference type="NCBI Taxonomy" id="343691"/>
    <lineage>
        <taxon>Eukaryota</taxon>
        <taxon>Metazoa</taxon>
        <taxon>Ecdysozoa</taxon>
        <taxon>Arthropoda</taxon>
        <taxon>Hexapoda</taxon>
        <taxon>Insecta</taxon>
        <taxon>Pterygota</taxon>
        <taxon>Neoptera</taxon>
        <taxon>Endopterygota</taxon>
        <taxon>Diptera</taxon>
        <taxon>Brachycera</taxon>
        <taxon>Stratiomyomorpha</taxon>
        <taxon>Stratiomyidae</taxon>
        <taxon>Hermetiinae</taxon>
        <taxon>Hermetia</taxon>
    </lineage>
</organism>
<protein>
    <submittedName>
        <fullName evidence="2">Uncharacterized protein</fullName>
    </submittedName>
</protein>
<dbReference type="AlphaFoldDB" id="A0A7R8UMJ2"/>
<dbReference type="Proteomes" id="UP000594454">
    <property type="component" value="Chromosome 2"/>
</dbReference>
<accession>A0A7R8UMJ2</accession>
<proteinExistence type="predicted"/>
<name>A0A7R8UMJ2_HERIL</name>
<evidence type="ECO:0000313" key="3">
    <source>
        <dbReference type="Proteomes" id="UP000594454"/>
    </source>
</evidence>
<keyword evidence="3" id="KW-1185">Reference proteome</keyword>
<feature type="signal peptide" evidence="1">
    <location>
        <begin position="1"/>
        <end position="25"/>
    </location>
</feature>
<reference evidence="2 3" key="1">
    <citation type="submission" date="2020-11" db="EMBL/GenBank/DDBJ databases">
        <authorList>
            <person name="Wallbank WR R."/>
            <person name="Pardo Diaz C."/>
            <person name="Kozak K."/>
            <person name="Martin S."/>
            <person name="Jiggins C."/>
            <person name="Moest M."/>
            <person name="Warren A I."/>
            <person name="Generalovic N T."/>
            <person name="Byers J.R.P. K."/>
            <person name="Montejo-Kovacevich G."/>
            <person name="Yen C E."/>
        </authorList>
    </citation>
    <scope>NUCLEOTIDE SEQUENCE [LARGE SCALE GENOMIC DNA]</scope>
</reference>
<gene>
    <name evidence="2" type="ORF">HERILL_LOCUS6217</name>
</gene>
<evidence type="ECO:0000313" key="2">
    <source>
        <dbReference type="EMBL" id="CAD7083244.1"/>
    </source>
</evidence>
<dbReference type="OrthoDB" id="8119829at2759"/>
<feature type="chain" id="PRO_5030817584" evidence="1">
    <location>
        <begin position="26"/>
        <end position="220"/>
    </location>
</feature>
<dbReference type="EMBL" id="LR899010">
    <property type="protein sequence ID" value="CAD7083244.1"/>
    <property type="molecule type" value="Genomic_DNA"/>
</dbReference>
<sequence>MAFLQIVATALVLFIGLNAIQKAQCLPVLNSSESGSSISDSGDGSEGSDELGSGREFIIHRNSSKDLYVVKAVVYEIGILTDSSDEDNSTDFESHERVDLTFFDAHRNSSHIDLGRVPLPIQTNISGQVLTGIAPVDIGAFSNPAQLLQTLPITGTIVNITHSDTGYFQLSTSNLTGYEKPHILSISDLKHLSDIPDLTTQITGQQLEKTKKSTDNLIKK</sequence>
<keyword evidence="1" id="KW-0732">Signal</keyword>
<dbReference type="InParanoid" id="A0A7R8UMJ2"/>
<evidence type="ECO:0000256" key="1">
    <source>
        <dbReference type="SAM" id="SignalP"/>
    </source>
</evidence>